<dbReference type="InterPro" id="IPR003439">
    <property type="entry name" value="ABC_transporter-like_ATP-bd"/>
</dbReference>
<feature type="region of interest" description="Disordered" evidence="5">
    <location>
        <begin position="1"/>
        <end position="25"/>
    </location>
</feature>
<evidence type="ECO:0000256" key="3">
    <source>
        <dbReference type="ARBA" id="ARBA00022741"/>
    </source>
</evidence>
<evidence type="ECO:0000313" key="8">
    <source>
        <dbReference type="Proteomes" id="UP000613840"/>
    </source>
</evidence>
<proteinExistence type="inferred from homology"/>
<dbReference type="AlphaFoldDB" id="A0A917W082"/>
<evidence type="ECO:0000313" key="7">
    <source>
        <dbReference type="EMBL" id="GGL50942.1"/>
    </source>
</evidence>
<dbReference type="NCBIfam" id="TIGR01727">
    <property type="entry name" value="oligo_HPY"/>
    <property type="match status" value="1"/>
</dbReference>
<evidence type="ECO:0000256" key="5">
    <source>
        <dbReference type="SAM" id="MobiDB-lite"/>
    </source>
</evidence>
<feature type="domain" description="ABC transporter" evidence="6">
    <location>
        <begin position="28"/>
        <end position="276"/>
    </location>
</feature>
<dbReference type="GO" id="GO:0015833">
    <property type="term" value="P:peptide transport"/>
    <property type="evidence" value="ECO:0007669"/>
    <property type="project" value="InterPro"/>
</dbReference>
<dbReference type="Pfam" id="PF08352">
    <property type="entry name" value="oligo_HPY"/>
    <property type="match status" value="1"/>
</dbReference>
<dbReference type="Pfam" id="PF00005">
    <property type="entry name" value="ABC_tran"/>
    <property type="match status" value="1"/>
</dbReference>
<keyword evidence="3" id="KW-0547">Nucleotide-binding</keyword>
<evidence type="ECO:0000259" key="6">
    <source>
        <dbReference type="PROSITE" id="PS50893"/>
    </source>
</evidence>
<dbReference type="EMBL" id="BMMZ01000001">
    <property type="protein sequence ID" value="GGL50942.1"/>
    <property type="molecule type" value="Genomic_DNA"/>
</dbReference>
<dbReference type="Proteomes" id="UP000613840">
    <property type="component" value="Unassembled WGS sequence"/>
</dbReference>
<dbReference type="PANTHER" id="PTHR43067">
    <property type="entry name" value="OLIGOPEPTIDE/DIPEPTIDE ABC TRANSPORTER, ATPASE SUBUNIT"/>
    <property type="match status" value="1"/>
</dbReference>
<protein>
    <submittedName>
        <fullName evidence="7">Peptide ABC transporter ATP-binding protein</fullName>
    </submittedName>
</protein>
<keyword evidence="4 7" id="KW-0067">ATP-binding</keyword>
<organism evidence="7 8">
    <name type="scientific">Microlunatus endophyticus</name>
    <dbReference type="NCBI Taxonomy" id="1716077"/>
    <lineage>
        <taxon>Bacteria</taxon>
        <taxon>Bacillati</taxon>
        <taxon>Actinomycetota</taxon>
        <taxon>Actinomycetes</taxon>
        <taxon>Propionibacteriales</taxon>
        <taxon>Propionibacteriaceae</taxon>
        <taxon>Microlunatus</taxon>
    </lineage>
</organism>
<comment type="similarity">
    <text evidence="1">Belongs to the ABC transporter superfamily.</text>
</comment>
<dbReference type="Gene3D" id="3.40.50.300">
    <property type="entry name" value="P-loop containing nucleotide triphosphate hydrolases"/>
    <property type="match status" value="1"/>
</dbReference>
<evidence type="ECO:0000256" key="1">
    <source>
        <dbReference type="ARBA" id="ARBA00005417"/>
    </source>
</evidence>
<reference evidence="7" key="2">
    <citation type="submission" date="2020-09" db="EMBL/GenBank/DDBJ databases">
        <authorList>
            <person name="Sun Q."/>
            <person name="Zhou Y."/>
        </authorList>
    </citation>
    <scope>NUCLEOTIDE SEQUENCE</scope>
    <source>
        <strain evidence="7">CGMCC 4.7306</strain>
    </source>
</reference>
<dbReference type="PROSITE" id="PS50893">
    <property type="entry name" value="ABC_TRANSPORTER_2"/>
    <property type="match status" value="1"/>
</dbReference>
<reference evidence="7" key="1">
    <citation type="journal article" date="2014" name="Int. J. Syst. Evol. Microbiol.">
        <title>Complete genome sequence of Corynebacterium casei LMG S-19264T (=DSM 44701T), isolated from a smear-ripened cheese.</title>
        <authorList>
            <consortium name="US DOE Joint Genome Institute (JGI-PGF)"/>
            <person name="Walter F."/>
            <person name="Albersmeier A."/>
            <person name="Kalinowski J."/>
            <person name="Ruckert C."/>
        </authorList>
    </citation>
    <scope>NUCLEOTIDE SEQUENCE</scope>
    <source>
        <strain evidence="7">CGMCC 4.7306</strain>
    </source>
</reference>
<name>A0A917W082_9ACTN</name>
<evidence type="ECO:0000256" key="4">
    <source>
        <dbReference type="ARBA" id="ARBA00022840"/>
    </source>
</evidence>
<evidence type="ECO:0000256" key="2">
    <source>
        <dbReference type="ARBA" id="ARBA00022448"/>
    </source>
</evidence>
<dbReference type="SUPFAM" id="SSF52540">
    <property type="entry name" value="P-loop containing nucleoside triphosphate hydrolases"/>
    <property type="match status" value="1"/>
</dbReference>
<dbReference type="GO" id="GO:0016887">
    <property type="term" value="F:ATP hydrolysis activity"/>
    <property type="evidence" value="ECO:0007669"/>
    <property type="project" value="InterPro"/>
</dbReference>
<sequence>MNESVESPELVEGLGTGFSPEPKDGPLLTVTDLSVEYDTPSGPVTAVDHVDLDVGAGEFVGIVGESGCGKSTLLFAIAQLLTSPARISSGEVIFRGQNMVTMNEAELAPVRWRNMSVVMQSAMNALNPVKKIEAQYADAMKAHGVRSRSEIRERSQAVLELVGIDRAHLNSYPHQLSGGMRQRAMIAMALLFTPELVIMDEPTSALDVVAQRSLMLQIKELQQQLGFAVIFVTHDMSLVSHFSDRLMVMYAGKEMEFGPTRKVFDNPAHPYSQGLLDAFPSIRGERVPLQGIPGSPPSLSAMPVGCRFEPRCPLRFDACATVPPELYDVDGVQARCLLHDPAYRDHAPVEVAK</sequence>
<keyword evidence="8" id="KW-1185">Reference proteome</keyword>
<dbReference type="InterPro" id="IPR013563">
    <property type="entry name" value="Oligopep_ABC_C"/>
</dbReference>
<dbReference type="RefSeq" id="WP_229669646.1">
    <property type="nucleotide sequence ID" value="NZ_BMMZ01000001.1"/>
</dbReference>
<dbReference type="InterPro" id="IPR003593">
    <property type="entry name" value="AAA+_ATPase"/>
</dbReference>
<dbReference type="PANTHER" id="PTHR43067:SF3">
    <property type="entry name" value="MALTOSE ABC TRANSPORTER, ATP-BINDING PROTEIN"/>
    <property type="match status" value="1"/>
</dbReference>
<keyword evidence="2" id="KW-0813">Transport</keyword>
<dbReference type="InterPro" id="IPR017871">
    <property type="entry name" value="ABC_transporter-like_CS"/>
</dbReference>
<dbReference type="GO" id="GO:0005524">
    <property type="term" value="F:ATP binding"/>
    <property type="evidence" value="ECO:0007669"/>
    <property type="project" value="UniProtKB-KW"/>
</dbReference>
<dbReference type="PROSITE" id="PS00211">
    <property type="entry name" value="ABC_TRANSPORTER_1"/>
    <property type="match status" value="1"/>
</dbReference>
<dbReference type="CDD" id="cd03257">
    <property type="entry name" value="ABC_NikE_OppD_transporters"/>
    <property type="match status" value="1"/>
</dbReference>
<dbReference type="FunFam" id="3.40.50.300:FF:000016">
    <property type="entry name" value="Oligopeptide ABC transporter ATP-binding component"/>
    <property type="match status" value="1"/>
</dbReference>
<accession>A0A917W082</accession>
<dbReference type="InterPro" id="IPR027417">
    <property type="entry name" value="P-loop_NTPase"/>
</dbReference>
<comment type="caution">
    <text evidence="7">The sequence shown here is derived from an EMBL/GenBank/DDBJ whole genome shotgun (WGS) entry which is preliminary data.</text>
</comment>
<dbReference type="SMART" id="SM00382">
    <property type="entry name" value="AAA"/>
    <property type="match status" value="1"/>
</dbReference>
<gene>
    <name evidence="7" type="ORF">GCM10011575_06540</name>
</gene>